<dbReference type="EMBL" id="CDMY01000708">
    <property type="protein sequence ID" value="CEM30962.1"/>
    <property type="molecule type" value="Genomic_DNA"/>
</dbReference>
<gene>
    <name evidence="1" type="ORF">Vbra_18235</name>
</gene>
<organism evidence="1 2">
    <name type="scientific">Vitrella brassicaformis (strain CCMP3155)</name>
    <dbReference type="NCBI Taxonomy" id="1169540"/>
    <lineage>
        <taxon>Eukaryota</taxon>
        <taxon>Sar</taxon>
        <taxon>Alveolata</taxon>
        <taxon>Colpodellida</taxon>
        <taxon>Vitrellaceae</taxon>
        <taxon>Vitrella</taxon>
    </lineage>
</organism>
<evidence type="ECO:0000313" key="2">
    <source>
        <dbReference type="Proteomes" id="UP000041254"/>
    </source>
</evidence>
<proteinExistence type="predicted"/>
<evidence type="ECO:0008006" key="3">
    <source>
        <dbReference type="Google" id="ProtNLM"/>
    </source>
</evidence>
<dbReference type="VEuPathDB" id="CryptoDB:Vbra_18235"/>
<dbReference type="AlphaFoldDB" id="A0A0G4GLG8"/>
<accession>A0A0G4GLG8</accession>
<protein>
    <recommendedName>
        <fullName evidence="3">Mediator of RNA polymerase II transcription subunit 22</fullName>
    </recommendedName>
</protein>
<sequence>MEDEDELRERAHGNVDALVANLVQSYQRILRHLKLNTAEGALNDALQKNLLIKISAESIMHSCRKLLQLCADLSLSEALHDLPKRLQEIEGERKWLVDELEALQQYDDH</sequence>
<dbReference type="Proteomes" id="UP000041254">
    <property type="component" value="Unassembled WGS sequence"/>
</dbReference>
<dbReference type="InParanoid" id="A0A0G4GLG8"/>
<evidence type="ECO:0000313" key="1">
    <source>
        <dbReference type="EMBL" id="CEM30962.1"/>
    </source>
</evidence>
<dbReference type="OrthoDB" id="10602863at2759"/>
<keyword evidence="2" id="KW-1185">Reference proteome</keyword>
<name>A0A0G4GLG8_VITBC</name>
<reference evidence="1 2" key="1">
    <citation type="submission" date="2014-11" db="EMBL/GenBank/DDBJ databases">
        <authorList>
            <person name="Zhu J."/>
            <person name="Qi W."/>
            <person name="Song R."/>
        </authorList>
    </citation>
    <scope>NUCLEOTIDE SEQUENCE [LARGE SCALE GENOMIC DNA]</scope>
</reference>